<proteinExistence type="predicted"/>
<dbReference type="PANTHER" id="PTHR46517">
    <property type="entry name" value="FRUCTOSE-2,6-BISPHOSPHATASE TIGAR"/>
    <property type="match status" value="1"/>
</dbReference>
<accession>A0ABR8VEY4</accession>
<dbReference type="PANTHER" id="PTHR46517:SF1">
    <property type="entry name" value="FRUCTOSE-2,6-BISPHOSPHATASE TIGAR"/>
    <property type="match status" value="1"/>
</dbReference>
<reference evidence="2 3" key="1">
    <citation type="submission" date="2020-08" db="EMBL/GenBank/DDBJ databases">
        <title>A Genomic Blueprint of the Chicken Gut Microbiome.</title>
        <authorList>
            <person name="Gilroy R."/>
            <person name="Ravi A."/>
            <person name="Getino M."/>
            <person name="Pursley I."/>
            <person name="Horton D.L."/>
            <person name="Alikhan N.-F."/>
            <person name="Baker D."/>
            <person name="Gharbi K."/>
            <person name="Hall N."/>
            <person name="Watson M."/>
            <person name="Adriaenssens E.M."/>
            <person name="Foster-Nyarko E."/>
            <person name="Jarju S."/>
            <person name="Secka A."/>
            <person name="Antonio M."/>
            <person name="Oren A."/>
            <person name="Chaudhuri R."/>
            <person name="La Ragione R.M."/>
            <person name="Hildebrand F."/>
            <person name="Pallen M.J."/>
        </authorList>
    </citation>
    <scope>NUCLEOTIDE SEQUENCE [LARGE SCALE GENOMIC DNA]</scope>
    <source>
        <strain evidence="2 3">Sa1YUN3</strain>
    </source>
</reference>
<name>A0ABR8VEY4_9BACT</name>
<dbReference type="EMBL" id="JACSPQ010000053">
    <property type="protein sequence ID" value="MBD8003319.1"/>
    <property type="molecule type" value="Genomic_DNA"/>
</dbReference>
<dbReference type="CDD" id="cd07067">
    <property type="entry name" value="HP_PGM_like"/>
    <property type="match status" value="1"/>
</dbReference>
<keyword evidence="1" id="KW-0378">Hydrolase</keyword>
<protein>
    <submittedName>
        <fullName evidence="2">Histidine phosphatase family protein</fullName>
    </submittedName>
</protein>
<dbReference type="InterPro" id="IPR051695">
    <property type="entry name" value="Phosphoglycerate_Mutase"/>
</dbReference>
<organism evidence="2 3">
    <name type="scientific">Phocaeicola faecium</name>
    <dbReference type="NCBI Taxonomy" id="2762213"/>
    <lineage>
        <taxon>Bacteria</taxon>
        <taxon>Pseudomonadati</taxon>
        <taxon>Bacteroidota</taxon>
        <taxon>Bacteroidia</taxon>
        <taxon>Bacteroidales</taxon>
        <taxon>Bacteroidaceae</taxon>
        <taxon>Phocaeicola</taxon>
    </lineage>
</organism>
<gene>
    <name evidence="2" type="ORF">H9626_14110</name>
</gene>
<evidence type="ECO:0000256" key="1">
    <source>
        <dbReference type="ARBA" id="ARBA00022801"/>
    </source>
</evidence>
<dbReference type="RefSeq" id="WP_191710880.1">
    <property type="nucleotide sequence ID" value="NZ_JACSPQ010000053.1"/>
</dbReference>
<dbReference type="PROSITE" id="PS00175">
    <property type="entry name" value="PG_MUTASE"/>
    <property type="match status" value="1"/>
</dbReference>
<dbReference type="Proteomes" id="UP000616346">
    <property type="component" value="Unassembled WGS sequence"/>
</dbReference>
<dbReference type="InterPro" id="IPR001345">
    <property type="entry name" value="PG/BPGM_mutase_AS"/>
</dbReference>
<dbReference type="Pfam" id="PF00300">
    <property type="entry name" value="His_Phos_1"/>
    <property type="match status" value="1"/>
</dbReference>
<keyword evidence="3" id="KW-1185">Reference proteome</keyword>
<dbReference type="InterPro" id="IPR029033">
    <property type="entry name" value="His_PPase_superfam"/>
</dbReference>
<evidence type="ECO:0000313" key="3">
    <source>
        <dbReference type="Proteomes" id="UP000616346"/>
    </source>
</evidence>
<dbReference type="SMART" id="SM00855">
    <property type="entry name" value="PGAM"/>
    <property type="match status" value="1"/>
</dbReference>
<evidence type="ECO:0000313" key="2">
    <source>
        <dbReference type="EMBL" id="MBD8003319.1"/>
    </source>
</evidence>
<dbReference type="SUPFAM" id="SSF53254">
    <property type="entry name" value="Phosphoglycerate mutase-like"/>
    <property type="match status" value="1"/>
</dbReference>
<comment type="caution">
    <text evidence="2">The sequence shown here is derived from an EMBL/GenBank/DDBJ whole genome shotgun (WGS) entry which is preliminary data.</text>
</comment>
<dbReference type="InterPro" id="IPR013078">
    <property type="entry name" value="His_Pase_superF_clade-1"/>
</dbReference>
<dbReference type="Gene3D" id="3.40.50.1240">
    <property type="entry name" value="Phosphoglycerate mutase-like"/>
    <property type="match status" value="1"/>
</dbReference>
<sequence>MITLYLARHGQTEENLNHIFQGHLPGTLTETGKCQAKEMGRKLKDISLDAIISSDLKRVTDTVSLAVGYRGLPWEQTPLLREIDWGSWTGLSLNSVELNNPPADAETREMLYARAGRFLDYLKQHYEGKRVLVVAHGQINRSIEAHILGIKADALRSIGHMQNAEVRRFEIM</sequence>